<dbReference type="InterPro" id="IPR014284">
    <property type="entry name" value="RNA_pol_sigma-70_dom"/>
</dbReference>
<dbReference type="SUPFAM" id="SSF88659">
    <property type="entry name" value="Sigma3 and sigma4 domains of RNA polymerase sigma factors"/>
    <property type="match status" value="1"/>
</dbReference>
<sequence length="177" mass="20447">MEGVFMEIRSSLMRFVSRYFRHQQAAVEDVVQEAYVQALEAQQKTEIRNPRAYLYRASRNLALKELEKSMNRLTDCVEDSVLESVSPHEAGLDHEYEARQKFELFCRAVRCLPVKCRRVYILRKVYGFTQKEIAQRLGISEKTVEAHIAKAAVRCTDFMDASENRPVQPVVRTGKGS</sequence>
<keyword evidence="4" id="KW-0804">Transcription</keyword>
<dbReference type="InterPro" id="IPR039425">
    <property type="entry name" value="RNA_pol_sigma-70-like"/>
</dbReference>
<accession>A0AAW9RB51</accession>
<evidence type="ECO:0000259" key="5">
    <source>
        <dbReference type="Pfam" id="PF04542"/>
    </source>
</evidence>
<comment type="caution">
    <text evidence="7">The sequence shown here is derived from an EMBL/GenBank/DDBJ whole genome shotgun (WGS) entry which is preliminary data.</text>
</comment>
<dbReference type="EMBL" id="JAZHOG010000001">
    <property type="protein sequence ID" value="MEJ8566469.1"/>
    <property type="molecule type" value="Genomic_DNA"/>
</dbReference>
<name>A0AAW9RB51_9GAMM</name>
<dbReference type="InterPro" id="IPR013325">
    <property type="entry name" value="RNA_pol_sigma_r2"/>
</dbReference>
<evidence type="ECO:0000256" key="3">
    <source>
        <dbReference type="ARBA" id="ARBA00023082"/>
    </source>
</evidence>
<dbReference type="InterPro" id="IPR036388">
    <property type="entry name" value="WH-like_DNA-bd_sf"/>
</dbReference>
<dbReference type="SUPFAM" id="SSF88946">
    <property type="entry name" value="Sigma2 domain of RNA polymerase sigma factors"/>
    <property type="match status" value="1"/>
</dbReference>
<dbReference type="PANTHER" id="PTHR43133">
    <property type="entry name" value="RNA POLYMERASE ECF-TYPE SIGMA FACTO"/>
    <property type="match status" value="1"/>
</dbReference>
<evidence type="ECO:0000256" key="2">
    <source>
        <dbReference type="ARBA" id="ARBA00023015"/>
    </source>
</evidence>
<feature type="domain" description="RNA polymerase sigma factor 70 region 4 type 2" evidence="6">
    <location>
        <begin position="107"/>
        <end position="155"/>
    </location>
</feature>
<dbReference type="InterPro" id="IPR007627">
    <property type="entry name" value="RNA_pol_sigma70_r2"/>
</dbReference>
<dbReference type="GO" id="GO:0003677">
    <property type="term" value="F:DNA binding"/>
    <property type="evidence" value="ECO:0007669"/>
    <property type="project" value="InterPro"/>
</dbReference>
<protein>
    <submittedName>
        <fullName evidence="7">Sigma-70 family RNA polymerase sigma factor</fullName>
    </submittedName>
</protein>
<dbReference type="CDD" id="cd06171">
    <property type="entry name" value="Sigma70_r4"/>
    <property type="match status" value="1"/>
</dbReference>
<evidence type="ECO:0000313" key="7">
    <source>
        <dbReference type="EMBL" id="MEJ8566469.1"/>
    </source>
</evidence>
<evidence type="ECO:0000259" key="6">
    <source>
        <dbReference type="Pfam" id="PF08281"/>
    </source>
</evidence>
<organism evidence="7 8">
    <name type="scientific">Elongatibacter sediminis</name>
    <dbReference type="NCBI Taxonomy" id="3119006"/>
    <lineage>
        <taxon>Bacteria</taxon>
        <taxon>Pseudomonadati</taxon>
        <taxon>Pseudomonadota</taxon>
        <taxon>Gammaproteobacteria</taxon>
        <taxon>Chromatiales</taxon>
        <taxon>Wenzhouxiangellaceae</taxon>
        <taxon>Elongatibacter</taxon>
    </lineage>
</organism>
<dbReference type="Pfam" id="PF08281">
    <property type="entry name" value="Sigma70_r4_2"/>
    <property type="match status" value="1"/>
</dbReference>
<comment type="similarity">
    <text evidence="1">Belongs to the sigma-70 factor family. ECF subfamily.</text>
</comment>
<dbReference type="PANTHER" id="PTHR43133:SF63">
    <property type="entry name" value="RNA POLYMERASE SIGMA FACTOR FECI-RELATED"/>
    <property type="match status" value="1"/>
</dbReference>
<evidence type="ECO:0000313" key="8">
    <source>
        <dbReference type="Proteomes" id="UP001359886"/>
    </source>
</evidence>
<dbReference type="GO" id="GO:0006352">
    <property type="term" value="P:DNA-templated transcription initiation"/>
    <property type="evidence" value="ECO:0007669"/>
    <property type="project" value="InterPro"/>
</dbReference>
<gene>
    <name evidence="7" type="ORF">V3330_02420</name>
</gene>
<reference evidence="7 8" key="1">
    <citation type="submission" date="2024-02" db="EMBL/GenBank/DDBJ databases">
        <title>A novel Wenzhouxiangellaceae bacterium, isolated from coastal sediments.</title>
        <authorList>
            <person name="Du Z.-J."/>
            <person name="Ye Y.-Q."/>
            <person name="Zhang X.-Y."/>
        </authorList>
    </citation>
    <scope>NUCLEOTIDE SEQUENCE [LARGE SCALE GENOMIC DNA]</scope>
    <source>
        <strain evidence="7 8">CH-27</strain>
    </source>
</reference>
<keyword evidence="2" id="KW-0805">Transcription regulation</keyword>
<dbReference type="AlphaFoldDB" id="A0AAW9RB51"/>
<evidence type="ECO:0000256" key="1">
    <source>
        <dbReference type="ARBA" id="ARBA00010641"/>
    </source>
</evidence>
<dbReference type="GO" id="GO:0016987">
    <property type="term" value="F:sigma factor activity"/>
    <property type="evidence" value="ECO:0007669"/>
    <property type="project" value="UniProtKB-KW"/>
</dbReference>
<dbReference type="InterPro" id="IPR013249">
    <property type="entry name" value="RNA_pol_sigma70_r4_t2"/>
</dbReference>
<dbReference type="RefSeq" id="WP_354693787.1">
    <property type="nucleotide sequence ID" value="NZ_JAZHOG010000001.1"/>
</dbReference>
<proteinExistence type="inferred from homology"/>
<dbReference type="InterPro" id="IPR013324">
    <property type="entry name" value="RNA_pol_sigma_r3/r4-like"/>
</dbReference>
<dbReference type="NCBIfam" id="TIGR02937">
    <property type="entry name" value="sigma70-ECF"/>
    <property type="match status" value="1"/>
</dbReference>
<dbReference type="Gene3D" id="1.10.1740.10">
    <property type="match status" value="1"/>
</dbReference>
<dbReference type="Gene3D" id="1.10.10.10">
    <property type="entry name" value="Winged helix-like DNA-binding domain superfamily/Winged helix DNA-binding domain"/>
    <property type="match status" value="1"/>
</dbReference>
<dbReference type="Proteomes" id="UP001359886">
    <property type="component" value="Unassembled WGS sequence"/>
</dbReference>
<feature type="domain" description="RNA polymerase sigma-70 region 2" evidence="5">
    <location>
        <begin position="8"/>
        <end position="68"/>
    </location>
</feature>
<dbReference type="Pfam" id="PF04542">
    <property type="entry name" value="Sigma70_r2"/>
    <property type="match status" value="1"/>
</dbReference>
<keyword evidence="3" id="KW-0731">Sigma factor</keyword>
<keyword evidence="8" id="KW-1185">Reference proteome</keyword>
<evidence type="ECO:0000256" key="4">
    <source>
        <dbReference type="ARBA" id="ARBA00023163"/>
    </source>
</evidence>